<protein>
    <submittedName>
        <fullName evidence="1">Uncharacterized protein</fullName>
    </submittedName>
</protein>
<keyword evidence="2" id="KW-1185">Reference proteome</keyword>
<evidence type="ECO:0000313" key="1">
    <source>
        <dbReference type="EMBL" id="KAH7850833.1"/>
    </source>
</evidence>
<dbReference type="EMBL" id="CM037158">
    <property type="protein sequence ID" value="KAH7850833.1"/>
    <property type="molecule type" value="Genomic_DNA"/>
</dbReference>
<dbReference type="Proteomes" id="UP000828048">
    <property type="component" value="Chromosome 8"/>
</dbReference>
<gene>
    <name evidence="1" type="ORF">Vadar_003555</name>
</gene>
<organism evidence="1 2">
    <name type="scientific">Vaccinium darrowii</name>
    <dbReference type="NCBI Taxonomy" id="229202"/>
    <lineage>
        <taxon>Eukaryota</taxon>
        <taxon>Viridiplantae</taxon>
        <taxon>Streptophyta</taxon>
        <taxon>Embryophyta</taxon>
        <taxon>Tracheophyta</taxon>
        <taxon>Spermatophyta</taxon>
        <taxon>Magnoliopsida</taxon>
        <taxon>eudicotyledons</taxon>
        <taxon>Gunneridae</taxon>
        <taxon>Pentapetalae</taxon>
        <taxon>asterids</taxon>
        <taxon>Ericales</taxon>
        <taxon>Ericaceae</taxon>
        <taxon>Vaccinioideae</taxon>
        <taxon>Vaccinieae</taxon>
        <taxon>Vaccinium</taxon>
    </lineage>
</organism>
<evidence type="ECO:0000313" key="2">
    <source>
        <dbReference type="Proteomes" id="UP000828048"/>
    </source>
</evidence>
<name>A0ACB7YBG6_9ERIC</name>
<sequence length="284" mass="30676">MLTTMQPEFSPRDGNPSNDGEVSRVSSSSSASSFDPFLDLDDNENDILDTSIPKYEEDTPISPISVVKSAAEWSMISDNPEWSINGLSPKQSPPIQTMGRPGADYDPKRIPSSIFASKAASPMDWSVASNESLFSIGMGNNSFKSGELTPVIEVAGENHGRSDSMWEDSMVDKAEDEKTKMVVMKETVDHSKESVARTDGVRNCASTPRLSCASGNSNKSFAFPVFTREGGRSGSVRVAPDVLLSKPPVTPLSQSQSQSQAQAVCPKPAETRWFSCFSCCPHCC</sequence>
<comment type="caution">
    <text evidence="1">The sequence shown here is derived from an EMBL/GenBank/DDBJ whole genome shotgun (WGS) entry which is preliminary data.</text>
</comment>
<accession>A0ACB7YBG6</accession>
<reference evidence="1 2" key="1">
    <citation type="journal article" date="2021" name="Hortic Res">
        <title>High-quality reference genome and annotation aids understanding of berry development for evergreen blueberry (Vaccinium darrowii).</title>
        <authorList>
            <person name="Yu J."/>
            <person name="Hulse-Kemp A.M."/>
            <person name="Babiker E."/>
            <person name="Staton M."/>
        </authorList>
    </citation>
    <scope>NUCLEOTIDE SEQUENCE [LARGE SCALE GENOMIC DNA]</scope>
    <source>
        <strain evidence="2">cv. NJ 8807/NJ 8810</strain>
        <tissue evidence="1">Young leaf</tissue>
    </source>
</reference>
<proteinExistence type="predicted"/>